<proteinExistence type="predicted"/>
<accession>Q2N9M3</accession>
<evidence type="ECO:0000313" key="1">
    <source>
        <dbReference type="EMBL" id="ABC63618.1"/>
    </source>
</evidence>
<dbReference type="HOGENOM" id="CLU_3396450_0_0_5"/>
<dbReference type="AlphaFoldDB" id="Q2N9M3"/>
<evidence type="ECO:0000313" key="2">
    <source>
        <dbReference type="Proteomes" id="UP000008808"/>
    </source>
</evidence>
<sequence length="31" mass="3228">MRGSPVAKRGCFGPLPCRKRGERLVAEGAGA</sequence>
<dbReference type="Proteomes" id="UP000008808">
    <property type="component" value="Chromosome"/>
</dbReference>
<gene>
    <name evidence="1" type="ordered locus">ELI_07630</name>
</gene>
<organism evidence="1 2">
    <name type="scientific">Erythrobacter litoralis (strain HTCC2594)</name>
    <dbReference type="NCBI Taxonomy" id="314225"/>
    <lineage>
        <taxon>Bacteria</taxon>
        <taxon>Pseudomonadati</taxon>
        <taxon>Pseudomonadota</taxon>
        <taxon>Alphaproteobacteria</taxon>
        <taxon>Sphingomonadales</taxon>
        <taxon>Erythrobacteraceae</taxon>
        <taxon>Erythrobacter/Porphyrobacter group</taxon>
        <taxon>Erythrobacter</taxon>
    </lineage>
</organism>
<dbReference type="EMBL" id="CP000157">
    <property type="protein sequence ID" value="ABC63618.1"/>
    <property type="molecule type" value="Genomic_DNA"/>
</dbReference>
<reference evidence="2" key="1">
    <citation type="journal article" date="2009" name="J. Bacteriol.">
        <title>Complete genome sequence of Erythrobacter litoralis HTCC2594.</title>
        <authorList>
            <person name="Oh H.M."/>
            <person name="Giovannoni S.J."/>
            <person name="Ferriera S."/>
            <person name="Johnson J."/>
            <person name="Cho J.C."/>
        </authorList>
    </citation>
    <scope>NUCLEOTIDE SEQUENCE [LARGE SCALE GENOMIC DNA]</scope>
    <source>
        <strain evidence="2">HTCC2594</strain>
    </source>
</reference>
<name>Q2N9M3_ERYLH</name>
<dbReference type="KEGG" id="eli:ELI_07630"/>
<keyword evidence="2" id="KW-1185">Reference proteome</keyword>
<protein>
    <submittedName>
        <fullName evidence="1">Uncharacterized protein</fullName>
    </submittedName>
</protein>